<evidence type="ECO:0000259" key="3">
    <source>
        <dbReference type="PROSITE" id="PS50887"/>
    </source>
</evidence>
<reference evidence="5" key="1">
    <citation type="submission" date="2016-10" db="EMBL/GenBank/DDBJ databases">
        <authorList>
            <person name="Varghese N."/>
            <person name="Submissions S."/>
        </authorList>
    </citation>
    <scope>NUCLEOTIDE SEQUENCE [LARGE SCALE GENOMIC DNA]</scope>
    <source>
        <strain evidence="5">930I</strain>
    </source>
</reference>
<evidence type="ECO:0000313" key="5">
    <source>
        <dbReference type="Proteomes" id="UP000217076"/>
    </source>
</evidence>
<dbReference type="PANTHER" id="PTHR44757">
    <property type="entry name" value="DIGUANYLATE CYCLASE DGCP"/>
    <property type="match status" value="1"/>
</dbReference>
<dbReference type="PROSITE" id="PS50887">
    <property type="entry name" value="GGDEF"/>
    <property type="match status" value="1"/>
</dbReference>
<evidence type="ECO:0000256" key="1">
    <source>
        <dbReference type="SAM" id="MobiDB-lite"/>
    </source>
</evidence>
<dbReference type="Pfam" id="PF00990">
    <property type="entry name" value="GGDEF"/>
    <property type="match status" value="1"/>
</dbReference>
<dbReference type="GO" id="GO:0003824">
    <property type="term" value="F:catalytic activity"/>
    <property type="evidence" value="ECO:0007669"/>
    <property type="project" value="UniProtKB-ARBA"/>
</dbReference>
<dbReference type="EMBL" id="FNCV01000005">
    <property type="protein sequence ID" value="SDH29170.1"/>
    <property type="molecule type" value="Genomic_DNA"/>
</dbReference>
<name>A0A1G8B995_9PROT</name>
<dbReference type="InterPro" id="IPR052155">
    <property type="entry name" value="Biofilm_reg_signaling"/>
</dbReference>
<dbReference type="InterPro" id="IPR000160">
    <property type="entry name" value="GGDEF_dom"/>
</dbReference>
<accession>A0A1G8B995</accession>
<evidence type="ECO:0000259" key="2">
    <source>
        <dbReference type="PROSITE" id="PS50113"/>
    </source>
</evidence>
<dbReference type="InterPro" id="IPR029787">
    <property type="entry name" value="Nucleotide_cyclase"/>
</dbReference>
<dbReference type="InterPro" id="IPR035965">
    <property type="entry name" value="PAS-like_dom_sf"/>
</dbReference>
<evidence type="ECO:0000313" key="4">
    <source>
        <dbReference type="EMBL" id="SDH29170.1"/>
    </source>
</evidence>
<dbReference type="Gene3D" id="3.30.450.40">
    <property type="match status" value="1"/>
</dbReference>
<keyword evidence="5" id="KW-1185">Reference proteome</keyword>
<protein>
    <submittedName>
        <fullName evidence="4">PAS domain S-box-containing protein/diguanylate cyclase (GGDEF) domain-containing protein</fullName>
    </submittedName>
</protein>
<gene>
    <name evidence="4" type="ORF">SAMN05421742_105259</name>
</gene>
<dbReference type="Gene3D" id="3.30.70.270">
    <property type="match status" value="1"/>
</dbReference>
<dbReference type="Gene3D" id="3.30.450.20">
    <property type="entry name" value="PAS domain"/>
    <property type="match status" value="1"/>
</dbReference>
<dbReference type="STRING" id="83401.SAMN05421742_105259"/>
<dbReference type="Pfam" id="PF01590">
    <property type="entry name" value="GAF"/>
    <property type="match status" value="1"/>
</dbReference>
<feature type="region of interest" description="Disordered" evidence="1">
    <location>
        <begin position="578"/>
        <end position="599"/>
    </location>
</feature>
<feature type="domain" description="GGDEF" evidence="3">
    <location>
        <begin position="451"/>
        <end position="585"/>
    </location>
</feature>
<dbReference type="SMART" id="SM00065">
    <property type="entry name" value="GAF"/>
    <property type="match status" value="1"/>
</dbReference>
<organism evidence="4 5">
    <name type="scientific">Roseospirillum parvum</name>
    <dbReference type="NCBI Taxonomy" id="83401"/>
    <lineage>
        <taxon>Bacteria</taxon>
        <taxon>Pseudomonadati</taxon>
        <taxon>Pseudomonadota</taxon>
        <taxon>Alphaproteobacteria</taxon>
        <taxon>Rhodospirillales</taxon>
        <taxon>Rhodospirillaceae</taxon>
        <taxon>Roseospirillum</taxon>
    </lineage>
</organism>
<dbReference type="NCBIfam" id="TIGR00229">
    <property type="entry name" value="sensory_box"/>
    <property type="match status" value="1"/>
</dbReference>
<dbReference type="AlphaFoldDB" id="A0A1G8B995"/>
<dbReference type="InterPro" id="IPR000700">
    <property type="entry name" value="PAS-assoc_C"/>
</dbReference>
<dbReference type="NCBIfam" id="TIGR00254">
    <property type="entry name" value="GGDEF"/>
    <property type="match status" value="1"/>
</dbReference>
<dbReference type="InterPro" id="IPR029016">
    <property type="entry name" value="GAF-like_dom_sf"/>
</dbReference>
<dbReference type="CDD" id="cd00130">
    <property type="entry name" value="PAS"/>
    <property type="match status" value="1"/>
</dbReference>
<dbReference type="Proteomes" id="UP000217076">
    <property type="component" value="Unassembled WGS sequence"/>
</dbReference>
<dbReference type="PANTHER" id="PTHR44757:SF2">
    <property type="entry name" value="BIOFILM ARCHITECTURE MAINTENANCE PROTEIN MBAA"/>
    <property type="match status" value="1"/>
</dbReference>
<dbReference type="SUPFAM" id="SSF55785">
    <property type="entry name" value="PYP-like sensor domain (PAS domain)"/>
    <property type="match status" value="1"/>
</dbReference>
<dbReference type="InterPro" id="IPR000014">
    <property type="entry name" value="PAS"/>
</dbReference>
<dbReference type="RefSeq" id="WP_092619029.1">
    <property type="nucleotide sequence ID" value="NZ_FNCV01000005.1"/>
</dbReference>
<dbReference type="SUPFAM" id="SSF55073">
    <property type="entry name" value="Nucleotide cyclase"/>
    <property type="match status" value="1"/>
</dbReference>
<dbReference type="InterPro" id="IPR043128">
    <property type="entry name" value="Rev_trsase/Diguanyl_cyclase"/>
</dbReference>
<dbReference type="SMART" id="SM00267">
    <property type="entry name" value="GGDEF"/>
    <property type="match status" value="1"/>
</dbReference>
<dbReference type="OrthoDB" id="9814202at2"/>
<proteinExistence type="predicted"/>
<dbReference type="PROSITE" id="PS50113">
    <property type="entry name" value="PAC"/>
    <property type="match status" value="1"/>
</dbReference>
<dbReference type="InterPro" id="IPR003018">
    <property type="entry name" value="GAF"/>
</dbReference>
<feature type="domain" description="PAC" evidence="2">
    <location>
        <begin position="207"/>
        <end position="259"/>
    </location>
</feature>
<dbReference type="CDD" id="cd01949">
    <property type="entry name" value="GGDEF"/>
    <property type="match status" value="1"/>
</dbReference>
<dbReference type="FunFam" id="3.30.70.270:FF:000001">
    <property type="entry name" value="Diguanylate cyclase domain protein"/>
    <property type="match status" value="1"/>
</dbReference>
<dbReference type="SUPFAM" id="SSF55781">
    <property type="entry name" value="GAF domain-like"/>
    <property type="match status" value="1"/>
</dbReference>
<sequence length="599" mass="63945">MSPGPAPDSQQYPPPDTESIDLGWARLDTDALAAVDAPVVGLDSDGVVRTTNPAAEALLASVETPQLEALGRLSREIARGGRVGGDLVLDLPDGPRRFKVLSLPLALAPGKRADAAGRGALIVLDDVTLEHNLRAALVESRQRYKDFVEIGSDFAWETDAHGQFTFVSPKGALGYSAETLVGCDPYDLALEGMGTDNLPFFTRQPVEEAELWLQRADGAAACVIATAAPLFDQRGRWSGVRGVCRDVTGERRRSIAQNQARHREMALAHMARAFRDLIQPDEMLAVAAEKVARGLGVTACHIFRLAGADPAAVSEAGRHDAGSGHFMAGGSWGALPSRAAEPIVQTVSEGADLLEVSEQGHRVLAVPTRYHQRINGVLIVWRAAGRGPWSEDDRLLVADIAEQIGITNEQVAQHEFMLRISRTDALTGLFNRRAFSEEVERRLQRAEHATGGGALLYVDLDNFKPVNDQFGHQKGDAVLIRVRELLLGHTRPTDLVARLGGDEFAIWLEGADRAVAEAKAQSLIEAAATSLANESATGQPLSLSIGLALPMPGVREDLNALAHRADEAMYAAKRAGKAAWRTASDPGPGGPGAPADDGP</sequence>